<feature type="domain" description="C2H2-type" evidence="10">
    <location>
        <begin position="75"/>
        <end position="104"/>
    </location>
</feature>
<dbReference type="FunFam" id="3.30.160.60:FF:000072">
    <property type="entry name" value="zinc finger protein 143 isoform X1"/>
    <property type="match status" value="2"/>
</dbReference>
<sequence length="255" mass="27628">MNTPSAMEDAAELRPFACPETGCNARFRRKFALREHIKIHTGEKPYQCTVKSCGQRFRTSGNYTRHQRLHAAKKFVCHVKDCHRVFGKAESLSRHVNGHLGRMTGFACPVEGCEKNFTTSGNAKRHMRAHHSGALGLKSPSIAASLPPSVSDDASTATLSGVNKSGRPLRYSGIEPLEQGVEPLSTQDLSILLQCLFTESTATAPVVAARPTEWLFTGTSDLAGVYASKSAWTQDSFAYDDAELTIAVGGTPMVS</sequence>
<dbReference type="FunFam" id="3.30.160.60:FF:000690">
    <property type="entry name" value="Zinc finger protein 354C"/>
    <property type="match status" value="1"/>
</dbReference>
<evidence type="ECO:0000256" key="6">
    <source>
        <dbReference type="ARBA" id="ARBA00023015"/>
    </source>
</evidence>
<evidence type="ECO:0000259" key="10">
    <source>
        <dbReference type="PROSITE" id="PS50157"/>
    </source>
</evidence>
<dbReference type="SUPFAM" id="SSF57667">
    <property type="entry name" value="beta-beta-alpha zinc fingers"/>
    <property type="match status" value="2"/>
</dbReference>
<protein>
    <recommendedName>
        <fullName evidence="10">C2H2-type domain-containing protein</fullName>
    </recommendedName>
</protein>
<dbReference type="VEuPathDB" id="FungiDB:PYU1_G007231"/>
<dbReference type="InterPro" id="IPR036236">
    <property type="entry name" value="Znf_C2H2_sf"/>
</dbReference>
<proteinExistence type="predicted"/>
<evidence type="ECO:0000256" key="7">
    <source>
        <dbReference type="ARBA" id="ARBA00023163"/>
    </source>
</evidence>
<evidence type="ECO:0000256" key="5">
    <source>
        <dbReference type="ARBA" id="ARBA00022833"/>
    </source>
</evidence>
<name>K3WQK4_GLOUD</name>
<dbReference type="PANTHER" id="PTHR46179:SF13">
    <property type="entry name" value="C2H2-TYPE DOMAIN-CONTAINING PROTEIN"/>
    <property type="match status" value="1"/>
</dbReference>
<dbReference type="PANTHER" id="PTHR46179">
    <property type="entry name" value="ZINC FINGER PROTEIN"/>
    <property type="match status" value="1"/>
</dbReference>
<evidence type="ECO:0000256" key="8">
    <source>
        <dbReference type="ARBA" id="ARBA00023242"/>
    </source>
</evidence>
<dbReference type="GO" id="GO:0005634">
    <property type="term" value="C:nucleus"/>
    <property type="evidence" value="ECO:0007669"/>
    <property type="project" value="UniProtKB-SubCell"/>
</dbReference>
<dbReference type="GO" id="GO:0006357">
    <property type="term" value="P:regulation of transcription by RNA polymerase II"/>
    <property type="evidence" value="ECO:0007669"/>
    <property type="project" value="TreeGrafter"/>
</dbReference>
<dbReference type="InterPro" id="IPR051061">
    <property type="entry name" value="Zinc_finger_trans_reg"/>
</dbReference>
<dbReference type="EMBL" id="GL376629">
    <property type="status" value="NOT_ANNOTATED_CDS"/>
    <property type="molecule type" value="Genomic_DNA"/>
</dbReference>
<keyword evidence="7" id="KW-0804">Transcription</keyword>
<dbReference type="Proteomes" id="UP000019132">
    <property type="component" value="Unassembled WGS sequence"/>
</dbReference>
<keyword evidence="4 9" id="KW-0863">Zinc-finger</keyword>
<evidence type="ECO:0000313" key="11">
    <source>
        <dbReference type="EnsemblProtists" id="PYU1_T007246"/>
    </source>
</evidence>
<feature type="domain" description="C2H2-type" evidence="10">
    <location>
        <begin position="106"/>
        <end position="133"/>
    </location>
</feature>
<keyword evidence="12" id="KW-1185">Reference proteome</keyword>
<evidence type="ECO:0000256" key="1">
    <source>
        <dbReference type="ARBA" id="ARBA00004123"/>
    </source>
</evidence>
<keyword evidence="5" id="KW-0862">Zinc</keyword>
<dbReference type="AlphaFoldDB" id="K3WQK4"/>
<evidence type="ECO:0000313" key="12">
    <source>
        <dbReference type="Proteomes" id="UP000019132"/>
    </source>
</evidence>
<evidence type="ECO:0000256" key="3">
    <source>
        <dbReference type="ARBA" id="ARBA00022737"/>
    </source>
</evidence>
<reference evidence="12" key="2">
    <citation type="submission" date="2010-04" db="EMBL/GenBank/DDBJ databases">
        <authorList>
            <person name="Buell R."/>
            <person name="Hamilton J."/>
            <person name="Hostetler J."/>
        </authorList>
    </citation>
    <scope>NUCLEOTIDE SEQUENCE [LARGE SCALE GENOMIC DNA]</scope>
    <source>
        <strain evidence="12">DAOM:BR144</strain>
    </source>
</reference>
<dbReference type="eggNOG" id="KOG1721">
    <property type="taxonomic scope" value="Eukaryota"/>
</dbReference>
<dbReference type="EnsemblProtists" id="PYU1_T007246">
    <property type="protein sequence ID" value="PYU1_T007246"/>
    <property type="gene ID" value="PYU1_G007231"/>
</dbReference>
<keyword evidence="3" id="KW-0677">Repeat</keyword>
<evidence type="ECO:0000256" key="2">
    <source>
        <dbReference type="ARBA" id="ARBA00022723"/>
    </source>
</evidence>
<dbReference type="Pfam" id="PF00096">
    <property type="entry name" value="zf-C2H2"/>
    <property type="match status" value="4"/>
</dbReference>
<dbReference type="STRING" id="431595.K3WQK4"/>
<dbReference type="Gene3D" id="3.30.160.60">
    <property type="entry name" value="Classic Zinc Finger"/>
    <property type="match status" value="3"/>
</dbReference>
<dbReference type="SMART" id="SM00355">
    <property type="entry name" value="ZnF_C2H2"/>
    <property type="match status" value="4"/>
</dbReference>
<evidence type="ECO:0000256" key="4">
    <source>
        <dbReference type="ARBA" id="ARBA00022771"/>
    </source>
</evidence>
<dbReference type="InterPro" id="IPR013087">
    <property type="entry name" value="Znf_C2H2_type"/>
</dbReference>
<dbReference type="PROSITE" id="PS00028">
    <property type="entry name" value="ZINC_FINGER_C2H2_1"/>
    <property type="match status" value="4"/>
</dbReference>
<dbReference type="HOGENOM" id="CLU_057431_1_1_1"/>
<organism evidence="11 12">
    <name type="scientific">Globisporangium ultimum (strain ATCC 200006 / CBS 805.95 / DAOM BR144)</name>
    <name type="common">Pythium ultimum</name>
    <dbReference type="NCBI Taxonomy" id="431595"/>
    <lineage>
        <taxon>Eukaryota</taxon>
        <taxon>Sar</taxon>
        <taxon>Stramenopiles</taxon>
        <taxon>Oomycota</taxon>
        <taxon>Peronosporomycetes</taxon>
        <taxon>Pythiales</taxon>
        <taxon>Pythiaceae</taxon>
        <taxon>Globisporangium</taxon>
    </lineage>
</organism>
<dbReference type="GO" id="GO:0008270">
    <property type="term" value="F:zinc ion binding"/>
    <property type="evidence" value="ECO:0007669"/>
    <property type="project" value="UniProtKB-KW"/>
</dbReference>
<accession>K3WQK4</accession>
<reference evidence="11" key="3">
    <citation type="submission" date="2015-02" db="UniProtKB">
        <authorList>
            <consortium name="EnsemblProtists"/>
        </authorList>
    </citation>
    <scope>IDENTIFICATION</scope>
    <source>
        <strain evidence="11">DAOM BR144</strain>
    </source>
</reference>
<reference evidence="12" key="1">
    <citation type="journal article" date="2010" name="Genome Biol.">
        <title>Genome sequence of the necrotrophic plant pathogen Pythium ultimum reveals original pathogenicity mechanisms and effector repertoire.</title>
        <authorList>
            <person name="Levesque C.A."/>
            <person name="Brouwer H."/>
            <person name="Cano L."/>
            <person name="Hamilton J.P."/>
            <person name="Holt C."/>
            <person name="Huitema E."/>
            <person name="Raffaele S."/>
            <person name="Robideau G.P."/>
            <person name="Thines M."/>
            <person name="Win J."/>
            <person name="Zerillo M.M."/>
            <person name="Beakes G.W."/>
            <person name="Boore J.L."/>
            <person name="Busam D."/>
            <person name="Dumas B."/>
            <person name="Ferriera S."/>
            <person name="Fuerstenberg S.I."/>
            <person name="Gachon C.M."/>
            <person name="Gaulin E."/>
            <person name="Govers F."/>
            <person name="Grenville-Briggs L."/>
            <person name="Horner N."/>
            <person name="Hostetler J."/>
            <person name="Jiang R.H."/>
            <person name="Johnson J."/>
            <person name="Krajaejun T."/>
            <person name="Lin H."/>
            <person name="Meijer H.J."/>
            <person name="Moore B."/>
            <person name="Morris P."/>
            <person name="Phuntmart V."/>
            <person name="Puiu D."/>
            <person name="Shetty J."/>
            <person name="Stajich J.E."/>
            <person name="Tripathy S."/>
            <person name="Wawra S."/>
            <person name="van West P."/>
            <person name="Whitty B.R."/>
            <person name="Coutinho P.M."/>
            <person name="Henrissat B."/>
            <person name="Martin F."/>
            <person name="Thomas P.D."/>
            <person name="Tyler B.M."/>
            <person name="De Vries R.P."/>
            <person name="Kamoun S."/>
            <person name="Yandell M."/>
            <person name="Tisserat N."/>
            <person name="Buell C.R."/>
        </authorList>
    </citation>
    <scope>NUCLEOTIDE SEQUENCE</scope>
    <source>
        <strain evidence="12">DAOM:BR144</strain>
    </source>
</reference>
<evidence type="ECO:0000256" key="9">
    <source>
        <dbReference type="PROSITE-ProRule" id="PRU00042"/>
    </source>
</evidence>
<comment type="subcellular location">
    <subcellularLocation>
        <location evidence="1">Nucleus</location>
    </subcellularLocation>
</comment>
<dbReference type="PROSITE" id="PS50157">
    <property type="entry name" value="ZINC_FINGER_C2H2_2"/>
    <property type="match status" value="4"/>
</dbReference>
<keyword evidence="2" id="KW-0479">Metal-binding</keyword>
<feature type="domain" description="C2H2-type" evidence="10">
    <location>
        <begin position="46"/>
        <end position="75"/>
    </location>
</feature>
<feature type="domain" description="C2H2-type" evidence="10">
    <location>
        <begin position="16"/>
        <end position="45"/>
    </location>
</feature>
<dbReference type="InParanoid" id="K3WQK4"/>
<keyword evidence="8" id="KW-0539">Nucleus</keyword>
<keyword evidence="6" id="KW-0805">Transcription regulation</keyword>